<sequence>MDSDINGEKLPSLTFRSHHPKSKKEITLDLPIINGGMGVGVTGPALASEVTNNGGGGVLTGVGLGYPFQRILNKYLDEKPYEANRLALIDWINETKEKCNGGFVGVNIMVAIYDFKELAYNCARSGVDFIVAGAGLPTALPDIVSKFPDTMIAPITSSVKAGRVMIRKWLSRGRAPDAIVFESIHHSGGHQGGSVKDILDGNHQPEEVIGETRKLLDDHGLYDVPVISAGGVWDKEDIMRHLSWGAQGVQMASRFLLTVEAGLEFGGIKLFKKIYQENILPTILECSPAGLPGRAVQTPFSKRFAAVDNELIKEPHDCPFACLSTCAKKKSIYCILRNLTEALRDNVEEGLFFAGSNIGKPGLDRHIHSVKDLMSVLQYGEPVPVPVKAVL</sequence>
<dbReference type="CDD" id="cd04730">
    <property type="entry name" value="NPD_like"/>
    <property type="match status" value="1"/>
</dbReference>
<dbReference type="Pfam" id="PF03060">
    <property type="entry name" value="NMO"/>
    <property type="match status" value="1"/>
</dbReference>
<evidence type="ECO:0000256" key="2">
    <source>
        <dbReference type="ARBA" id="ARBA00022643"/>
    </source>
</evidence>
<evidence type="ECO:0000256" key="3">
    <source>
        <dbReference type="ARBA" id="ARBA00023002"/>
    </source>
</evidence>
<dbReference type="PANTHER" id="PTHR32332">
    <property type="entry name" value="2-NITROPROPANE DIOXYGENASE"/>
    <property type="match status" value="1"/>
</dbReference>
<dbReference type="Gene3D" id="3.20.20.70">
    <property type="entry name" value="Aldolase class I"/>
    <property type="match status" value="1"/>
</dbReference>
<organism evidence="4">
    <name type="scientific">hydrothermal vent metagenome</name>
    <dbReference type="NCBI Taxonomy" id="652676"/>
    <lineage>
        <taxon>unclassified sequences</taxon>
        <taxon>metagenomes</taxon>
        <taxon>ecological metagenomes</taxon>
    </lineage>
</organism>
<dbReference type="AlphaFoldDB" id="A0A3B1C2K1"/>
<dbReference type="PANTHER" id="PTHR32332:SF18">
    <property type="entry name" value="2-NITROPROPANE DIOXYGENASE"/>
    <property type="match status" value="1"/>
</dbReference>
<dbReference type="InterPro" id="IPR004136">
    <property type="entry name" value="NMO"/>
</dbReference>
<keyword evidence="1" id="KW-0285">Flavoprotein</keyword>
<protein>
    <submittedName>
        <fullName evidence="4">Enoyl-[acyl-carrier-protein] reductase [FMN]</fullName>
        <ecNumber evidence="4">1.3.1.9</ecNumber>
    </submittedName>
</protein>
<dbReference type="SUPFAM" id="SSF51412">
    <property type="entry name" value="Inosine monophosphate dehydrogenase (IMPDH)"/>
    <property type="match status" value="1"/>
</dbReference>
<reference evidence="4" key="1">
    <citation type="submission" date="2018-06" db="EMBL/GenBank/DDBJ databases">
        <authorList>
            <person name="Zhirakovskaya E."/>
        </authorList>
    </citation>
    <scope>NUCLEOTIDE SEQUENCE</scope>
</reference>
<dbReference type="InterPro" id="IPR013785">
    <property type="entry name" value="Aldolase_TIM"/>
</dbReference>
<evidence type="ECO:0000256" key="1">
    <source>
        <dbReference type="ARBA" id="ARBA00022630"/>
    </source>
</evidence>
<dbReference type="EC" id="1.3.1.9" evidence="4"/>
<accession>A0A3B1C2K1</accession>
<dbReference type="EMBL" id="UOGA01000113">
    <property type="protein sequence ID" value="VAX18048.1"/>
    <property type="molecule type" value="Genomic_DNA"/>
</dbReference>
<evidence type="ECO:0000313" key="4">
    <source>
        <dbReference type="EMBL" id="VAX18048.1"/>
    </source>
</evidence>
<dbReference type="GO" id="GO:0004318">
    <property type="term" value="F:enoyl-[acyl-carrier-protein] reductase (NADH) activity"/>
    <property type="evidence" value="ECO:0007669"/>
    <property type="project" value="UniProtKB-EC"/>
</dbReference>
<gene>
    <name evidence="4" type="ORF">MNBD_NITROSPINAE04-505</name>
</gene>
<keyword evidence="2" id="KW-0288">FMN</keyword>
<proteinExistence type="predicted"/>
<name>A0A3B1C2K1_9ZZZZ</name>
<keyword evidence="3 4" id="KW-0560">Oxidoreductase</keyword>
<dbReference type="GO" id="GO:0018580">
    <property type="term" value="F:nitronate monooxygenase activity"/>
    <property type="evidence" value="ECO:0007669"/>
    <property type="project" value="InterPro"/>
</dbReference>